<dbReference type="WBParaSite" id="jg6001">
    <property type="protein sequence ID" value="jg6001"/>
    <property type="gene ID" value="jg6001"/>
</dbReference>
<dbReference type="Proteomes" id="UP000887574">
    <property type="component" value="Unplaced"/>
</dbReference>
<dbReference type="AlphaFoldDB" id="A0A915EJE9"/>
<keyword evidence="1" id="KW-1185">Reference proteome</keyword>
<accession>A0A915EJE9</accession>
<organism evidence="1 2">
    <name type="scientific">Ditylenchus dipsaci</name>
    <dbReference type="NCBI Taxonomy" id="166011"/>
    <lineage>
        <taxon>Eukaryota</taxon>
        <taxon>Metazoa</taxon>
        <taxon>Ecdysozoa</taxon>
        <taxon>Nematoda</taxon>
        <taxon>Chromadorea</taxon>
        <taxon>Rhabditida</taxon>
        <taxon>Tylenchina</taxon>
        <taxon>Tylenchomorpha</taxon>
        <taxon>Sphaerularioidea</taxon>
        <taxon>Anguinidae</taxon>
        <taxon>Anguininae</taxon>
        <taxon>Ditylenchus</taxon>
    </lineage>
</organism>
<name>A0A915EJE9_9BILA</name>
<evidence type="ECO:0000313" key="2">
    <source>
        <dbReference type="WBParaSite" id="jg6001"/>
    </source>
</evidence>
<protein>
    <submittedName>
        <fullName evidence="2">Uncharacterized protein</fullName>
    </submittedName>
</protein>
<proteinExistence type="predicted"/>
<reference evidence="2" key="1">
    <citation type="submission" date="2022-11" db="UniProtKB">
        <authorList>
            <consortium name="WormBaseParasite"/>
        </authorList>
    </citation>
    <scope>IDENTIFICATION</scope>
</reference>
<sequence>MTQGTLHSYSLMDFAKLPLFENCKEGVNFALIDVAGIGWENTKVTYHEKEKVITVVARKTAGDCDSLTLVRYIKPPKDLYEYSLEWKGQGNYIMFIGVPEGKKPCYPEIQSFQQSHGNAISAKPLM</sequence>
<evidence type="ECO:0000313" key="1">
    <source>
        <dbReference type="Proteomes" id="UP000887574"/>
    </source>
</evidence>